<keyword evidence="3" id="KW-1185">Reference proteome</keyword>
<dbReference type="PRINTS" id="PR00313">
    <property type="entry name" value="CABNDNGRPT"/>
</dbReference>
<dbReference type="InterPro" id="IPR011049">
    <property type="entry name" value="Serralysin-like_metalloprot_C"/>
</dbReference>
<evidence type="ECO:0008006" key="4">
    <source>
        <dbReference type="Google" id="ProtNLM"/>
    </source>
</evidence>
<dbReference type="RefSeq" id="WP_057794980.1">
    <property type="nucleotide sequence ID" value="NZ_LAXJ01000019.1"/>
</dbReference>
<dbReference type="SUPFAM" id="SSF51120">
    <property type="entry name" value="beta-Roll"/>
    <property type="match status" value="1"/>
</dbReference>
<accession>A0A0T5NR18</accession>
<evidence type="ECO:0000256" key="1">
    <source>
        <dbReference type="SAM" id="MobiDB-lite"/>
    </source>
</evidence>
<dbReference type="OrthoDB" id="7857546at2"/>
<reference evidence="2 3" key="1">
    <citation type="submission" date="2015-04" db="EMBL/GenBank/DDBJ databases">
        <title>The draft genome sequence of Roseovarius sp.R12b.</title>
        <authorList>
            <person name="Li G."/>
            <person name="Lai Q."/>
            <person name="Shao Z."/>
            <person name="Yan P."/>
        </authorList>
    </citation>
    <scope>NUCLEOTIDE SEQUENCE [LARGE SCALE GENOMIC DNA]</scope>
    <source>
        <strain evidence="2 3">R12B</strain>
    </source>
</reference>
<sequence>MFAIALLSLIGIGATAFLIDEFTDDDSDSGTAPDEDMPDVADPDDEDPDTPDTGDQPDDILTEAGFTVEEEPRGDLRPFINLIGTEGDDTIEDVHVDAAAETGTGVLQVLAGDGDDLAQLDQDGLLIQGEDGNDTINQEGEYGYILGGAGDDVLSGVNSYNLIGGAGDDDITVQRSPVDNTSIVEGGDGDDTITHISDIEYYSEGGGAFLRGGDGADSFTLDFNGPTGESPGFGGAPFEDKDEVVRMDDFDPAEDELVLDLTDIDPGTVIRGVETEDAPDSSETQLKILLNKDGEDFERSIALGPAAVGTDILSYVTVLMPPEPVV</sequence>
<proteinExistence type="predicted"/>
<evidence type="ECO:0000313" key="3">
    <source>
        <dbReference type="Proteomes" id="UP000051295"/>
    </source>
</evidence>
<name>A0A0T5NR18_9RHOB</name>
<dbReference type="Proteomes" id="UP000051295">
    <property type="component" value="Unassembled WGS sequence"/>
</dbReference>
<feature type="region of interest" description="Disordered" evidence="1">
    <location>
        <begin position="23"/>
        <end position="59"/>
    </location>
</feature>
<dbReference type="STRING" id="1641875.XM53_15635"/>
<dbReference type="EMBL" id="LAXJ01000019">
    <property type="protein sequence ID" value="KRS11389.1"/>
    <property type="molecule type" value="Genomic_DNA"/>
</dbReference>
<dbReference type="AlphaFoldDB" id="A0A0T5NR18"/>
<comment type="caution">
    <text evidence="2">The sequence shown here is derived from an EMBL/GenBank/DDBJ whole genome shotgun (WGS) entry which is preliminary data.</text>
</comment>
<organism evidence="2 3">
    <name type="scientific">Roseovarius atlanticus</name>
    <dbReference type="NCBI Taxonomy" id="1641875"/>
    <lineage>
        <taxon>Bacteria</taxon>
        <taxon>Pseudomonadati</taxon>
        <taxon>Pseudomonadota</taxon>
        <taxon>Alphaproteobacteria</taxon>
        <taxon>Rhodobacterales</taxon>
        <taxon>Roseobacteraceae</taxon>
        <taxon>Roseovarius</taxon>
    </lineage>
</organism>
<evidence type="ECO:0000313" key="2">
    <source>
        <dbReference type="EMBL" id="KRS11389.1"/>
    </source>
</evidence>
<dbReference type="Gene3D" id="2.150.10.10">
    <property type="entry name" value="Serralysin-like metalloprotease, C-terminal"/>
    <property type="match status" value="1"/>
</dbReference>
<gene>
    <name evidence="2" type="ORF">XM53_15635</name>
</gene>
<dbReference type="PATRIC" id="fig|1641875.4.peg.937"/>
<protein>
    <recommendedName>
        <fullName evidence="4">Type I secretion protein</fullName>
    </recommendedName>
</protein>